<feature type="transmembrane region" description="Helical" evidence="3">
    <location>
        <begin position="496"/>
        <end position="516"/>
    </location>
</feature>
<evidence type="ECO:0000256" key="2">
    <source>
        <dbReference type="SAM" id="MobiDB-lite"/>
    </source>
</evidence>
<name>A0A2J5HZS3_9EURO</name>
<sequence length="528" mass="55001">MASRPPLFTATRAQTLTYLLGVCPFSIAFLVFINSSVSFVVTELIGIHEGQGDVVGTLGFADELLALAACPLWGVLSDRIGVRYVCTIGYAIVALALVMFVQAVNIYPQLLLGRLLFSLGASAVSTMVTAVLPAVTDRSIPVREDSNVSDANHTGAPASRLAGFVGMCAGCGALVALVVFLPLPGQLQHLGLSPPQSIQCSYYLVAAVAVVVSIGSLNGLKDLPGEEHKGWSSLWSTPDDPAHTGEGKPHLPYLGELSTAIALGFRNRDIFIGYLGGFVARASSVGVSLFIPLAVNHYYQTSGLCHDGSAGDPGNIKRSCPRAYMLASMLTGVSQLVALIVAPAMGYFSERSCRYHIPLLTACFAGAVGFTAFALLPTPEYKGPNGTPAVFLIMGLMGTSQIGAIVCSLAVLSNGILQVTGPTEPENANPTGSDPGDPPDEQRPLLARPVPPQSRRLSHLKGSIAGVYSLYGGAGILLLTKLGGLLFDVLSSGAPFYILAGFNGVLFLAGVTSGLLGSSKWLRGSHIA</sequence>
<dbReference type="AlphaFoldDB" id="A0A2J5HZS3"/>
<dbReference type="Pfam" id="PF07690">
    <property type="entry name" value="MFS_1"/>
    <property type="match status" value="1"/>
</dbReference>
<evidence type="ECO:0000256" key="3">
    <source>
        <dbReference type="SAM" id="Phobius"/>
    </source>
</evidence>
<dbReference type="InterPro" id="IPR011701">
    <property type="entry name" value="MFS"/>
</dbReference>
<reference evidence="5" key="1">
    <citation type="submission" date="2017-12" db="EMBL/GenBank/DDBJ databases">
        <authorList>
            <consortium name="DOE Joint Genome Institute"/>
            <person name="Mondo S.J."/>
            <person name="Kjaerbolling I."/>
            <person name="Vesth T.C."/>
            <person name="Frisvad J.C."/>
            <person name="Nybo J.L."/>
            <person name="Theobald S."/>
            <person name="Kuo A."/>
            <person name="Bowyer P."/>
            <person name="Matsuda Y."/>
            <person name="Lyhne E.K."/>
            <person name="Kogle M.E."/>
            <person name="Clum A."/>
            <person name="Lipzen A."/>
            <person name="Salamov A."/>
            <person name="Ngan C.Y."/>
            <person name="Daum C."/>
            <person name="Chiniquy J."/>
            <person name="Barry K."/>
            <person name="LaButti K."/>
            <person name="Haridas S."/>
            <person name="Simmons B.A."/>
            <person name="Magnuson J.K."/>
            <person name="Mortensen U.H."/>
            <person name="Larsen T.O."/>
            <person name="Grigoriev I.V."/>
            <person name="Baker S.E."/>
            <person name="Andersen M.R."/>
            <person name="Nordberg H.P."/>
            <person name="Cantor M.N."/>
            <person name="Hua S.X."/>
        </authorList>
    </citation>
    <scope>NUCLEOTIDE SEQUENCE [LARGE SCALE GENOMIC DNA]</scope>
    <source>
        <strain evidence="5">IBT 19404</strain>
    </source>
</reference>
<dbReference type="EMBL" id="KZ559523">
    <property type="protein sequence ID" value="PLN82871.1"/>
    <property type="molecule type" value="Genomic_DNA"/>
</dbReference>
<feature type="transmembrane region" description="Helical" evidence="3">
    <location>
        <begin position="161"/>
        <end position="181"/>
    </location>
</feature>
<protein>
    <submittedName>
        <fullName evidence="4">MFS transporter</fullName>
    </submittedName>
</protein>
<gene>
    <name evidence="4" type="ORF">BDW42DRAFT_184535</name>
</gene>
<dbReference type="Gene3D" id="1.20.1250.20">
    <property type="entry name" value="MFS general substrate transporter like domains"/>
    <property type="match status" value="2"/>
</dbReference>
<keyword evidence="5" id="KW-1185">Reference proteome</keyword>
<feature type="transmembrane region" description="Helical" evidence="3">
    <location>
        <begin position="465"/>
        <end position="490"/>
    </location>
</feature>
<organism evidence="4 5">
    <name type="scientific">Aspergillus taichungensis</name>
    <dbReference type="NCBI Taxonomy" id="482145"/>
    <lineage>
        <taxon>Eukaryota</taxon>
        <taxon>Fungi</taxon>
        <taxon>Dikarya</taxon>
        <taxon>Ascomycota</taxon>
        <taxon>Pezizomycotina</taxon>
        <taxon>Eurotiomycetes</taxon>
        <taxon>Eurotiomycetidae</taxon>
        <taxon>Eurotiales</taxon>
        <taxon>Aspergillaceae</taxon>
        <taxon>Aspergillus</taxon>
        <taxon>Aspergillus subgen. Circumdati</taxon>
    </lineage>
</organism>
<evidence type="ECO:0000313" key="4">
    <source>
        <dbReference type="EMBL" id="PLN82871.1"/>
    </source>
</evidence>
<feature type="transmembrane region" description="Helical" evidence="3">
    <location>
        <begin position="115"/>
        <end position="135"/>
    </location>
</feature>
<feature type="transmembrane region" description="Helical" evidence="3">
    <location>
        <begin position="357"/>
        <end position="377"/>
    </location>
</feature>
<keyword evidence="3" id="KW-0812">Transmembrane</keyword>
<feature type="transmembrane region" description="Helical" evidence="3">
    <location>
        <begin position="201"/>
        <end position="220"/>
    </location>
</feature>
<dbReference type="PANTHER" id="PTHR23524">
    <property type="entry name" value="TRANSPORTER, PUTATIVE (AFU_ORTHOLOGUE AFUA_8G04850)-RELATED"/>
    <property type="match status" value="1"/>
</dbReference>
<dbReference type="PANTHER" id="PTHR23524:SF1">
    <property type="entry name" value="MRH DOMAIN-CONTAINING PROTEIN-RELATED"/>
    <property type="match status" value="1"/>
</dbReference>
<dbReference type="GO" id="GO:0022857">
    <property type="term" value="F:transmembrane transporter activity"/>
    <property type="evidence" value="ECO:0007669"/>
    <property type="project" value="InterPro"/>
</dbReference>
<dbReference type="InterPro" id="IPR036259">
    <property type="entry name" value="MFS_trans_sf"/>
</dbReference>
<feature type="region of interest" description="Disordered" evidence="2">
    <location>
        <begin position="421"/>
        <end position="448"/>
    </location>
</feature>
<evidence type="ECO:0000256" key="1">
    <source>
        <dbReference type="ARBA" id="ARBA00004141"/>
    </source>
</evidence>
<comment type="subcellular location">
    <subcellularLocation>
        <location evidence="1">Membrane</location>
        <topology evidence="1">Multi-pass membrane protein</topology>
    </subcellularLocation>
</comment>
<accession>A0A2J5HZS3</accession>
<keyword evidence="3" id="KW-0472">Membrane</keyword>
<dbReference type="Proteomes" id="UP000235023">
    <property type="component" value="Unassembled WGS sequence"/>
</dbReference>
<evidence type="ECO:0000313" key="5">
    <source>
        <dbReference type="Proteomes" id="UP000235023"/>
    </source>
</evidence>
<feature type="transmembrane region" description="Helical" evidence="3">
    <location>
        <begin position="16"/>
        <end position="34"/>
    </location>
</feature>
<feature type="transmembrane region" description="Helical" evidence="3">
    <location>
        <begin position="389"/>
        <end position="412"/>
    </location>
</feature>
<feature type="transmembrane region" description="Helical" evidence="3">
    <location>
        <begin position="323"/>
        <end position="345"/>
    </location>
</feature>
<feature type="transmembrane region" description="Helical" evidence="3">
    <location>
        <begin position="54"/>
        <end position="75"/>
    </location>
</feature>
<feature type="transmembrane region" description="Helical" evidence="3">
    <location>
        <begin position="271"/>
        <end position="294"/>
    </location>
</feature>
<dbReference type="GO" id="GO:0016020">
    <property type="term" value="C:membrane"/>
    <property type="evidence" value="ECO:0007669"/>
    <property type="project" value="UniProtKB-SubCell"/>
</dbReference>
<keyword evidence="3" id="KW-1133">Transmembrane helix</keyword>
<feature type="transmembrane region" description="Helical" evidence="3">
    <location>
        <begin position="82"/>
        <end position="103"/>
    </location>
</feature>
<dbReference type="OrthoDB" id="18110at2759"/>
<feature type="compositionally biased region" description="Polar residues" evidence="2">
    <location>
        <begin position="421"/>
        <end position="432"/>
    </location>
</feature>
<proteinExistence type="predicted"/>
<dbReference type="SUPFAM" id="SSF103473">
    <property type="entry name" value="MFS general substrate transporter"/>
    <property type="match status" value="1"/>
</dbReference>